<dbReference type="InterPro" id="IPR019613">
    <property type="entry name" value="DUF4198"/>
</dbReference>
<name>A0A0C2U945_PARME</name>
<evidence type="ECO:0000313" key="3">
    <source>
        <dbReference type="Proteomes" id="UP000031971"/>
    </source>
</evidence>
<comment type="caution">
    <text evidence="2">The sequence shown here is derived from an EMBL/GenBank/DDBJ whole genome shotgun (WGS) entry which is preliminary data.</text>
</comment>
<evidence type="ECO:0000313" key="2">
    <source>
        <dbReference type="EMBL" id="KIL98017.1"/>
    </source>
</evidence>
<feature type="signal peptide" evidence="1">
    <location>
        <begin position="1"/>
        <end position="23"/>
    </location>
</feature>
<evidence type="ECO:0000256" key="1">
    <source>
        <dbReference type="SAM" id="SignalP"/>
    </source>
</evidence>
<dbReference type="EMBL" id="JXSL01000030">
    <property type="protein sequence ID" value="KIL98017.1"/>
    <property type="molecule type" value="Genomic_DNA"/>
</dbReference>
<keyword evidence="1" id="KW-0732">Signal</keyword>
<dbReference type="STRING" id="272627.CCC_01078"/>
<reference evidence="2 3" key="1">
    <citation type="submission" date="2015-01" db="EMBL/GenBank/DDBJ databases">
        <title>Genome Sequence of Magnetospirillum magnetotacticum Strain MS-1.</title>
        <authorList>
            <person name="Marinov G.K."/>
            <person name="Smalley M.D."/>
            <person name="DeSalvo G."/>
        </authorList>
    </citation>
    <scope>NUCLEOTIDE SEQUENCE [LARGE SCALE GENOMIC DNA]</scope>
    <source>
        <strain evidence="2 3">MS-1</strain>
    </source>
</reference>
<proteinExistence type="predicted"/>
<dbReference type="AlphaFoldDB" id="A0A0C2U945"/>
<dbReference type="RefSeq" id="WP_041042219.1">
    <property type="nucleotide sequence ID" value="NZ_JXSL01000030.1"/>
</dbReference>
<organism evidence="2 3">
    <name type="scientific">Paramagnetospirillum magnetotacticum MS-1</name>
    <dbReference type="NCBI Taxonomy" id="272627"/>
    <lineage>
        <taxon>Bacteria</taxon>
        <taxon>Pseudomonadati</taxon>
        <taxon>Pseudomonadota</taxon>
        <taxon>Alphaproteobacteria</taxon>
        <taxon>Rhodospirillales</taxon>
        <taxon>Magnetospirillaceae</taxon>
        <taxon>Paramagnetospirillum</taxon>
    </lineage>
</organism>
<accession>A0A0C2U945</accession>
<sequence length="256" mass="27990">MPKPFSAMVIACALGCLPTGAGAHFQELIPSSDIVAEQGSRDIRLDLAFTHPMEMGPVMEMALPVRFGVLSGGKARDLKADLKPAKRDGKTVFGAEFRFEQPGDHVFYVEPAPYWEKAEGKWIIHYAKVVVDFAGGGGWDKLVGLPVEIEPLVRPYGLWTGNLFRGIVRRNGKPVPFAEIEVEWRNDGSVKAPSDPFITQVIKADASGQFAYGLPRAGWWGFAALVESEKPAKSPEGKPAKTELGGLIWVRAQDMK</sequence>
<protein>
    <submittedName>
        <fullName evidence="2">Additional periplasmic component NikK of nickel ECF transporter</fullName>
    </submittedName>
</protein>
<dbReference type="Proteomes" id="UP000031971">
    <property type="component" value="Unassembled WGS sequence"/>
</dbReference>
<keyword evidence="3" id="KW-1185">Reference proteome</keyword>
<gene>
    <name evidence="2" type="ORF">CCC_01078</name>
</gene>
<dbReference type="Pfam" id="PF10670">
    <property type="entry name" value="DUF4198"/>
    <property type="match status" value="1"/>
</dbReference>
<feature type="chain" id="PRO_5002168238" evidence="1">
    <location>
        <begin position="24"/>
        <end position="256"/>
    </location>
</feature>